<reference evidence="1" key="1">
    <citation type="journal article" date="2020" name="bioRxiv">
        <title>Chromosome-level reference genome of the European wasp spider Argiope bruennichi: a resource for studies on range expansion and evolutionary adaptation.</title>
        <authorList>
            <person name="Sheffer M.M."/>
            <person name="Hoppe A."/>
            <person name="Krehenwinkel H."/>
            <person name="Uhl G."/>
            <person name="Kuss A.W."/>
            <person name="Jensen L."/>
            <person name="Jensen C."/>
            <person name="Gillespie R.G."/>
            <person name="Hoff K.J."/>
            <person name="Prost S."/>
        </authorList>
    </citation>
    <scope>NUCLEOTIDE SEQUENCE</scope>
</reference>
<protein>
    <recommendedName>
        <fullName evidence="3">Peptidase aspartic putative domain-containing protein</fullName>
    </recommendedName>
</protein>
<accession>A0A8T0EAU6</accession>
<comment type="caution">
    <text evidence="1">The sequence shown here is derived from an EMBL/GenBank/DDBJ whole genome shotgun (WGS) entry which is preliminary data.</text>
</comment>
<evidence type="ECO:0008006" key="3">
    <source>
        <dbReference type="Google" id="ProtNLM"/>
    </source>
</evidence>
<name>A0A8T0EAU6_ARGBR</name>
<organism evidence="1 2">
    <name type="scientific">Argiope bruennichi</name>
    <name type="common">Wasp spider</name>
    <name type="synonym">Aranea bruennichi</name>
    <dbReference type="NCBI Taxonomy" id="94029"/>
    <lineage>
        <taxon>Eukaryota</taxon>
        <taxon>Metazoa</taxon>
        <taxon>Ecdysozoa</taxon>
        <taxon>Arthropoda</taxon>
        <taxon>Chelicerata</taxon>
        <taxon>Arachnida</taxon>
        <taxon>Araneae</taxon>
        <taxon>Araneomorphae</taxon>
        <taxon>Entelegynae</taxon>
        <taxon>Araneoidea</taxon>
        <taxon>Araneidae</taxon>
        <taxon>Argiope</taxon>
    </lineage>
</organism>
<dbReference type="AlphaFoldDB" id="A0A8T0EAU6"/>
<evidence type="ECO:0000313" key="1">
    <source>
        <dbReference type="EMBL" id="KAF8768470.1"/>
    </source>
</evidence>
<reference evidence="1" key="2">
    <citation type="submission" date="2020-06" db="EMBL/GenBank/DDBJ databases">
        <authorList>
            <person name="Sheffer M."/>
        </authorList>
    </citation>
    <scope>NUCLEOTIDE SEQUENCE</scope>
</reference>
<gene>
    <name evidence="1" type="ORF">HNY73_021287</name>
</gene>
<sequence>MRLKLEERILLASRSFNASKTESGSEYNKFPVLSQQIICKTVPPTVNEFCVKELAAYNVNIVDNCEDPIEILIGADVAGKLMTGGYREMSCGLVAIETKLGWSIMGRIADTSRSECSSLLVKSMLSHNRDINRLMVLGILLA</sequence>
<dbReference type="EMBL" id="JABXBU010002230">
    <property type="protein sequence ID" value="KAF8768470.1"/>
    <property type="molecule type" value="Genomic_DNA"/>
</dbReference>
<keyword evidence="2" id="KW-1185">Reference proteome</keyword>
<evidence type="ECO:0000313" key="2">
    <source>
        <dbReference type="Proteomes" id="UP000807504"/>
    </source>
</evidence>
<proteinExistence type="predicted"/>
<dbReference type="Proteomes" id="UP000807504">
    <property type="component" value="Unassembled WGS sequence"/>
</dbReference>